<evidence type="ECO:0000259" key="1">
    <source>
        <dbReference type="Pfam" id="PF01464"/>
    </source>
</evidence>
<gene>
    <name evidence="2" type="ORF">FHS39_002498</name>
</gene>
<keyword evidence="3" id="KW-1185">Reference proteome</keyword>
<dbReference type="Pfam" id="PF01464">
    <property type="entry name" value="SLT"/>
    <property type="match status" value="1"/>
</dbReference>
<feature type="domain" description="Transglycosylase SLT" evidence="1">
    <location>
        <begin position="15"/>
        <end position="130"/>
    </location>
</feature>
<dbReference type="Proteomes" id="UP000556084">
    <property type="component" value="Unassembled WGS sequence"/>
</dbReference>
<dbReference type="Gene3D" id="1.10.530.10">
    <property type="match status" value="1"/>
</dbReference>
<evidence type="ECO:0000313" key="2">
    <source>
        <dbReference type="EMBL" id="MBB4893467.1"/>
    </source>
</evidence>
<protein>
    <recommendedName>
        <fullName evidence="1">Transglycosylase SLT domain-containing protein</fullName>
    </recommendedName>
</protein>
<comment type="caution">
    <text evidence="2">The sequence shown here is derived from an EMBL/GenBank/DDBJ whole genome shotgun (WGS) entry which is preliminary data.</text>
</comment>
<sequence length="162" mass="17987">MNNDPAHFAAPVVARAKEAKVDPQLLMAILYNEAYKPHDPDLEREWQRMKPDSAFGIANMHKAAFDEVKQGRDFAARSWQDLPDDPDLAIEAAAWHLHDLEASLPKEPSGPFTKDELLALGYNTGAGNMGAFARGVKPGSMARSYLDRLHDNWAKAGRAVRH</sequence>
<proteinExistence type="predicted"/>
<name>A0A7W7LP78_9ACTN</name>
<dbReference type="InterPro" id="IPR023346">
    <property type="entry name" value="Lysozyme-like_dom_sf"/>
</dbReference>
<dbReference type="RefSeq" id="WP_425507771.1">
    <property type="nucleotide sequence ID" value="NZ_JACHJH010000003.1"/>
</dbReference>
<dbReference type="AlphaFoldDB" id="A0A7W7LP78"/>
<dbReference type="EMBL" id="JACHJH010000003">
    <property type="protein sequence ID" value="MBB4893467.1"/>
    <property type="molecule type" value="Genomic_DNA"/>
</dbReference>
<evidence type="ECO:0000313" key="3">
    <source>
        <dbReference type="Proteomes" id="UP000556084"/>
    </source>
</evidence>
<reference evidence="2 3" key="1">
    <citation type="submission" date="2020-08" db="EMBL/GenBank/DDBJ databases">
        <title>Genomic Encyclopedia of Type Strains, Phase III (KMG-III): the genomes of soil and plant-associated and newly described type strains.</title>
        <authorList>
            <person name="Whitman W."/>
        </authorList>
    </citation>
    <scope>NUCLEOTIDE SEQUENCE [LARGE SCALE GENOMIC DNA]</scope>
    <source>
        <strain evidence="2 3">CECT 3266</strain>
    </source>
</reference>
<accession>A0A7W7LP78</accession>
<dbReference type="InterPro" id="IPR008258">
    <property type="entry name" value="Transglycosylase_SLT_dom_1"/>
</dbReference>
<organism evidence="2 3">
    <name type="scientific">Streptomyces olivoverticillatus</name>
    <dbReference type="NCBI Taxonomy" id="66427"/>
    <lineage>
        <taxon>Bacteria</taxon>
        <taxon>Bacillati</taxon>
        <taxon>Actinomycetota</taxon>
        <taxon>Actinomycetes</taxon>
        <taxon>Kitasatosporales</taxon>
        <taxon>Streptomycetaceae</taxon>
        <taxon>Streptomyces</taxon>
    </lineage>
</organism>
<dbReference type="SUPFAM" id="SSF53955">
    <property type="entry name" value="Lysozyme-like"/>
    <property type="match status" value="1"/>
</dbReference>